<organism evidence="3 4">
    <name type="scientific">Amphibacillus marinus</name>
    <dbReference type="NCBI Taxonomy" id="872970"/>
    <lineage>
        <taxon>Bacteria</taxon>
        <taxon>Bacillati</taxon>
        <taxon>Bacillota</taxon>
        <taxon>Bacilli</taxon>
        <taxon>Bacillales</taxon>
        <taxon>Bacillaceae</taxon>
        <taxon>Amphibacillus</taxon>
    </lineage>
</organism>
<dbReference type="EMBL" id="FODJ01000010">
    <property type="protein sequence ID" value="SEO66379.1"/>
    <property type="molecule type" value="Genomic_DNA"/>
</dbReference>
<sequence length="702" mass="78208">MTSFISKGSTVKAAIELGLQALDLELEQVEIEVIQTERRGLFGIKGKEAVVKLTREQVVEPDVPNPTIIGIDPITNKRIDHMALEDFLEHIDQDLTESPSEEVDHSRITKEMDNQDHQSLLTGKAWVKDGVIFVKDSPNHQPSVKLGSGIKLRKNAEYVTQSFQFISEKDELAIEVINESHPTDWQIKCSKDNMEATLHISPGYFLARKVKDTAPTQQIILEATEERKLNQTLTYDEINRSLSKLGITTGIDEAEISKALETQTENTFVIARGISPGDGIDGSVEVLVETKVKDSLKESQNNSNIDYRERKRIPTVEKGEIIAMLHRPIPGKVGITIFGQPVEPRKVRDIQLSTQKGTILLDDRIIASENGRPYIEKRGHYVKTKVLPQMVHQGNVDLDSGNIQFQGDVHVVGEVAEGMTIQSGGEVLINQSVNGATIRALKSVHIKGSVNGSRIYAGGEINAEIQRQLSILHQTLLQMNTMLAQIMSSNIYQTSSHSETGVGPLITLIKEKRFKDLTKEVRHFIQLVDQQKRFLVDEEWQLVCQQLNYTFLKLPPKHMTIKHFDKLINQVGVLNDISQMNSDQEIEIEVANSLNSQLISSGDVLITERSCINTTIQAEGLVRITGIMRGGKVFAGKGADINEVGGKLGARTFITVPADQKVRIGKAMEGTTIKLGHKQYTFEKDISGIYARLNKNDEIILQ</sequence>
<dbReference type="STRING" id="872970.SAMN04488134_110107"/>
<dbReference type="Pfam" id="PF20250">
    <property type="entry name" value="FapA_N"/>
    <property type="match status" value="1"/>
</dbReference>
<dbReference type="InterPro" id="IPR038247">
    <property type="entry name" value="Jag_N_dom_sf"/>
</dbReference>
<dbReference type="Pfam" id="PF03961">
    <property type="entry name" value="FapA"/>
    <property type="match status" value="1"/>
</dbReference>
<dbReference type="InterPro" id="IPR046865">
    <property type="entry name" value="FapA_b_solenoid"/>
</dbReference>
<dbReference type="OrthoDB" id="1279at2"/>
<protein>
    <recommendedName>
        <fullName evidence="2">RNA-binding protein KhpB N-terminal domain-containing protein</fullName>
    </recommendedName>
</protein>
<dbReference type="SMART" id="SM01245">
    <property type="entry name" value="Jag_N"/>
    <property type="match status" value="1"/>
</dbReference>
<evidence type="ECO:0000313" key="3">
    <source>
        <dbReference type="EMBL" id="SEO66379.1"/>
    </source>
</evidence>
<name>A0A1H8RIK2_9BACI</name>
<proteinExistence type="predicted"/>
<dbReference type="InterPro" id="IPR032782">
    <property type="entry name" value="KhpB_N"/>
</dbReference>
<evidence type="ECO:0000256" key="1">
    <source>
        <dbReference type="SAM" id="Coils"/>
    </source>
</evidence>
<dbReference type="Pfam" id="PF14804">
    <property type="entry name" value="Jag_N"/>
    <property type="match status" value="1"/>
</dbReference>
<dbReference type="PANTHER" id="PTHR38032">
    <property type="entry name" value="POLYMERASE-RELATED"/>
    <property type="match status" value="1"/>
</dbReference>
<dbReference type="Proteomes" id="UP000199300">
    <property type="component" value="Unassembled WGS sequence"/>
</dbReference>
<dbReference type="AlphaFoldDB" id="A0A1H8RIK2"/>
<feature type="domain" description="RNA-binding protein KhpB N-terminal" evidence="2">
    <location>
        <begin position="5"/>
        <end position="56"/>
    </location>
</feature>
<evidence type="ECO:0000313" key="4">
    <source>
        <dbReference type="Proteomes" id="UP000199300"/>
    </source>
</evidence>
<keyword evidence="1" id="KW-0175">Coiled coil</keyword>
<feature type="coiled-coil region" evidence="1">
    <location>
        <begin position="12"/>
        <end position="39"/>
    </location>
</feature>
<accession>A0A1H8RIK2</accession>
<dbReference type="PANTHER" id="PTHR38032:SF1">
    <property type="entry name" value="RNA-BINDING PROTEIN KHPB N-TERMINAL DOMAIN-CONTAINING PROTEIN"/>
    <property type="match status" value="1"/>
</dbReference>
<gene>
    <name evidence="3" type="ORF">SAMN04488134_110107</name>
</gene>
<reference evidence="3 4" key="1">
    <citation type="submission" date="2016-10" db="EMBL/GenBank/DDBJ databases">
        <authorList>
            <person name="de Groot N.N."/>
        </authorList>
    </citation>
    <scope>NUCLEOTIDE SEQUENCE [LARGE SCALE GENOMIC DNA]</scope>
    <source>
        <strain evidence="3 4">CGMCC 1.10434</strain>
    </source>
</reference>
<dbReference type="InterPro" id="IPR046866">
    <property type="entry name" value="FapA_N"/>
</dbReference>
<dbReference type="Gene3D" id="3.30.30.80">
    <property type="entry name" value="probable RNA-binding protein from clostridium symbiosum atcc 14940"/>
    <property type="match status" value="1"/>
</dbReference>
<dbReference type="RefSeq" id="WP_091499264.1">
    <property type="nucleotide sequence ID" value="NZ_FODJ01000010.1"/>
</dbReference>
<evidence type="ECO:0000259" key="2">
    <source>
        <dbReference type="SMART" id="SM01245"/>
    </source>
</evidence>
<keyword evidence="4" id="KW-1185">Reference proteome</keyword>
<dbReference type="InterPro" id="IPR005646">
    <property type="entry name" value="FapA"/>
</dbReference>